<accession>A0ACB8WLQ4</accession>
<comment type="caution">
    <text evidence="1">The sequence shown here is derived from an EMBL/GenBank/DDBJ whole genome shotgun (WGS) entry which is preliminary data.</text>
</comment>
<feature type="non-terminal residue" evidence="1">
    <location>
        <position position="1"/>
    </location>
</feature>
<evidence type="ECO:0000313" key="2">
    <source>
        <dbReference type="Proteomes" id="UP000831701"/>
    </source>
</evidence>
<protein>
    <submittedName>
        <fullName evidence="1">Uncharacterized protein</fullName>
    </submittedName>
</protein>
<proteinExistence type="predicted"/>
<evidence type="ECO:0000313" key="1">
    <source>
        <dbReference type="EMBL" id="KAI3368741.1"/>
    </source>
</evidence>
<dbReference type="Proteomes" id="UP000831701">
    <property type="component" value="Chromosome 8"/>
</dbReference>
<reference evidence="1" key="1">
    <citation type="submission" date="2022-04" db="EMBL/GenBank/DDBJ databases">
        <title>Jade perch genome.</title>
        <authorList>
            <person name="Chao B."/>
        </authorList>
    </citation>
    <scope>NUCLEOTIDE SEQUENCE</scope>
    <source>
        <strain evidence="1">CB-2022</strain>
    </source>
</reference>
<dbReference type="EMBL" id="CM041538">
    <property type="protein sequence ID" value="KAI3368741.1"/>
    <property type="molecule type" value="Genomic_DNA"/>
</dbReference>
<keyword evidence="2" id="KW-1185">Reference proteome</keyword>
<organism evidence="1 2">
    <name type="scientific">Scortum barcoo</name>
    <name type="common">barcoo grunter</name>
    <dbReference type="NCBI Taxonomy" id="214431"/>
    <lineage>
        <taxon>Eukaryota</taxon>
        <taxon>Metazoa</taxon>
        <taxon>Chordata</taxon>
        <taxon>Craniata</taxon>
        <taxon>Vertebrata</taxon>
        <taxon>Euteleostomi</taxon>
        <taxon>Actinopterygii</taxon>
        <taxon>Neopterygii</taxon>
        <taxon>Teleostei</taxon>
        <taxon>Neoteleostei</taxon>
        <taxon>Acanthomorphata</taxon>
        <taxon>Eupercaria</taxon>
        <taxon>Centrarchiformes</taxon>
        <taxon>Terapontoidei</taxon>
        <taxon>Terapontidae</taxon>
        <taxon>Scortum</taxon>
    </lineage>
</organism>
<name>A0ACB8WLQ4_9TELE</name>
<gene>
    <name evidence="1" type="ORF">L3Q82_025730</name>
</gene>
<sequence length="2428" mass="279446">NSLSTCHLGKNMTEVAQVAAVVAHDLNDFADEDEHSMNDAENKEDDETCEEDNGAAHEDNADKEKSEKTSQDDGASHKADEAHVNGVEHKESDASVEKKERSKAVNGVKQEAEKKEDELDTNENQNVSDFALKKERLLRSRKPVARSYVPKVSKEKGDVTNKFEAMQKAREERSRQRNNEEQQKRKEQYIKEREWNRRKQQIKELLASSDEEEEVKPAKVEKSYVPKITGSVKGKFAEMEKQRQEEERKRMEGERKRREAQDNLEKAKIKKELAQKAAEEGDDTILVRVVPAKSSRPPGRIKMNFEDMERSREEELQKKAEEEKKRRYDENKRSFRDAKRRSVVEQDEEEKPSEKVQVTPGKLKLTFEELEKERQEQRKKQAEEEAKRRLLEEKKAFEEARLGMGEVEEDAEPTQEDKEDFRPGKLRLSFEELERQRVEEERKKAEDEAKRRMVEERRAFAEARKSMLVDEDDEVLMALLNLEGTKPGKICASFEELERQRREEEQKKAEEEAKRRLEEEKRLFAEARKSMVLDEEEGMVKSESQEALHPRKLEINFEELLKEKEEAERRRKAEERKKKMEQEKQEFEQLRQEMGEDEVNESSDVVSKEYEELTKLKRTGSIQAKNLKSKFEKIKQLTEEEIQKKVEMERARRKAIDDEIKEREAERFQEEDEERETTPVRAEESPFKQKVNMKARFEQMAKAREEEERRRIEEQKLQRMQFEQQEIDAALQKKKEDDVDDEGSIINGSAAYEDEEEHARSGAPWFKKPLKNQSVVDSEPVRFTVKISGEPKPEVTWWFEGEMLQDCEDYQYIERGETYCLYLPETFPEDEGEYMCKAVNSRGTSASTCILTIEISGSPRPCRPAHIHTLTAFFWSTGRPATCYRRLLVDYPRRRKATTAAHDPGTMTASVEEVSSSLVREYLSRKGLKRTMACMDEEQPRSESSINNRSHLRQILNMEGLYRKNKVQSSPLKTLLEIVVKHHMKGLKNDKINSFESDPLQAAESTSLTSVSPEVTPTMVNDTKTEDNSTAFVISKPKLRSDIEEICLSQPKYTSLLPDSGRLSGHSQTGLWAVDSKSQKCQPLVDTERLTRREPEKKTSVTECTQGSRTNRIRRGMMAGPIASTPQESNKKRQNRRHEVAHSLLRKEEENRQPRDGFLMTGLHQKSSESSLTEISSADCVGGQRELWSAPERLQRENSFDILQTKKVKSLTNVADLEVSTMFLDDIDDDDDLRELTKVSFQRTTAEHSFAGRPMDQQTAVDLKMVLLGSSLNYFSVEWKNQGFTFSETHDLRYGIVQKKGGPCGVLASIQAFVLKKLLFENIKSSDTGLQRLRPSNTTRRKCLVSAAAEILWRAGEEKQATVAINSGRNHFTPTVHYKSEGILEKITCFTVDNTKDLQLLLEQHIEQFETGAGCLLLTVSTVLSRSIEKVREDMDVPTTTLIGAHGYCTQELVNLLLCGRAVSNVFDNDMELDSGNGNMTLLKGVKGQCDIGLLSLFEHYNICRVGAYLKTPRYPIWVVCSESHFSVLFGLQRELLTNADRGLEFDLYYYDGLANQQEEIRLTVSVGKSAPICQDIDTDLIPPLEHCIRTRTYNEMWAEAQLELSRLLAEELPAEPPRPEKDRVVFFQRVAMLYVRYIQIFRQLEEVYDQVVHPQKRRVIRATLEGVIGRVLELKNEMVEKEFSEYHYMDDVVHDLKLTPTDLEIPIPRYFISDRSKELQQRKTMLTDILKMVDVTESPEPLLAKEMSQEEAIKIIQLVERARQRRLRAKLNEESRKLSRMYKTKEPGAAGIELAAVSIQKVWRGYIQRKRTKIARDEEMIFLGMVMDPKYQVPCSAEITARASEACTRIKQEEHEEDFQKSVVAITNQLRDVECHDMSKTIKDQIRQWFIECRQVVMIFAISVENFHIHDATGSFPDYPDEEDGGSALIFAEKDPQQLMEEIAANEEEDSNNKTKGKEEKKEKGKKDKGKEDEEEEEAGLKMLLSAFLPDLEMGNKIFVDFWQTRNESRNFSQRHEVELIKEEKRKIIEAEIRVQVDEQMRQELAEWKLAVDKDKGGKTKGNAKKKKGSKSGKKKKKEKDLTSDRTLESLCQELVEQGLLKQANNVRLQDYLGDYNYLGTTLRQNDIEPMPSVADVRQVLSLYSILPLGSQVVHEKAPLIKAILLVGPAGVGKKMLVHAICSEIGANLFDLSPLNTAGKYPGKSGLAMMLHMVFKVARLLQPSVIWIGDAEKMFYKKVPKEEKELDPKRLKKDLPKSLKLIKGEDRVLIVGTTKDPLGADIKSLCKMYSKIILIPRPDYGSRYILWKQLIKKHGGEVTRALDLSSLAKISDGYTPGHMVQVIQSVVTKRRILQQANRPLTAAEFVVPLAKIDPVFQEEEEALKVQWLCHNWYAKTPLGKKRFKAATGKEEDEAPVEGKNKKKKGKK</sequence>